<dbReference type="Gene3D" id="3.40.30.10">
    <property type="entry name" value="Glutaredoxin"/>
    <property type="match status" value="1"/>
</dbReference>
<dbReference type="InParanoid" id="D7G9D5"/>
<sequence length="61" mass="5912">MPWLAVPYGETAATARLAGACKVRGTPSLAVFDGATGELLTALGAADVSDPGALADPLAAA</sequence>
<gene>
    <name evidence="1" type="ORF">Esi_0098_0005</name>
</gene>
<dbReference type="EMBL" id="FN649222">
    <property type="protein sequence ID" value="CBJ28275.1"/>
    <property type="molecule type" value="Genomic_DNA"/>
</dbReference>
<organism evidence="1 2">
    <name type="scientific">Ectocarpus siliculosus</name>
    <name type="common">Brown alga</name>
    <name type="synonym">Conferva siliculosa</name>
    <dbReference type="NCBI Taxonomy" id="2880"/>
    <lineage>
        <taxon>Eukaryota</taxon>
        <taxon>Sar</taxon>
        <taxon>Stramenopiles</taxon>
        <taxon>Ochrophyta</taxon>
        <taxon>PX clade</taxon>
        <taxon>Phaeophyceae</taxon>
        <taxon>Ectocarpales</taxon>
        <taxon>Ectocarpaceae</taxon>
        <taxon>Ectocarpus</taxon>
    </lineage>
</organism>
<name>D7G9D5_ECTSI</name>
<evidence type="ECO:0000313" key="2">
    <source>
        <dbReference type="Proteomes" id="UP000002630"/>
    </source>
</evidence>
<accession>D7G9D5</accession>
<reference evidence="1 2" key="1">
    <citation type="journal article" date="2010" name="Nature">
        <title>The Ectocarpus genome and the independent evolution of multicellularity in brown algae.</title>
        <authorList>
            <person name="Cock J.M."/>
            <person name="Sterck L."/>
            <person name="Rouze P."/>
            <person name="Scornet D."/>
            <person name="Allen A.E."/>
            <person name="Amoutzias G."/>
            <person name="Anthouard V."/>
            <person name="Artiguenave F."/>
            <person name="Aury J.M."/>
            <person name="Badger J.H."/>
            <person name="Beszteri B."/>
            <person name="Billiau K."/>
            <person name="Bonnet E."/>
            <person name="Bothwell J.H."/>
            <person name="Bowler C."/>
            <person name="Boyen C."/>
            <person name="Brownlee C."/>
            <person name="Carrano C.J."/>
            <person name="Charrier B."/>
            <person name="Cho G.Y."/>
            <person name="Coelho S.M."/>
            <person name="Collen J."/>
            <person name="Corre E."/>
            <person name="Da Silva C."/>
            <person name="Delage L."/>
            <person name="Delaroque N."/>
            <person name="Dittami S.M."/>
            <person name="Doulbeau S."/>
            <person name="Elias M."/>
            <person name="Farnham G."/>
            <person name="Gachon C.M."/>
            <person name="Gschloessl B."/>
            <person name="Heesch S."/>
            <person name="Jabbari K."/>
            <person name="Jubin C."/>
            <person name="Kawai H."/>
            <person name="Kimura K."/>
            <person name="Kloareg B."/>
            <person name="Kupper F.C."/>
            <person name="Lang D."/>
            <person name="Le Bail A."/>
            <person name="Leblanc C."/>
            <person name="Lerouge P."/>
            <person name="Lohr M."/>
            <person name="Lopez P.J."/>
            <person name="Martens C."/>
            <person name="Maumus F."/>
            <person name="Michel G."/>
            <person name="Miranda-Saavedra D."/>
            <person name="Morales J."/>
            <person name="Moreau H."/>
            <person name="Motomura T."/>
            <person name="Nagasato C."/>
            <person name="Napoli C.A."/>
            <person name="Nelson D.R."/>
            <person name="Nyvall-Collen P."/>
            <person name="Peters A.F."/>
            <person name="Pommier C."/>
            <person name="Potin P."/>
            <person name="Poulain J."/>
            <person name="Quesneville H."/>
            <person name="Read B."/>
            <person name="Rensing S.A."/>
            <person name="Ritter A."/>
            <person name="Rousvoal S."/>
            <person name="Samanta M."/>
            <person name="Samson G."/>
            <person name="Schroeder D.C."/>
            <person name="Segurens B."/>
            <person name="Strittmatter M."/>
            <person name="Tonon T."/>
            <person name="Tregear J.W."/>
            <person name="Valentin K."/>
            <person name="von Dassow P."/>
            <person name="Yamagishi T."/>
            <person name="Van de Peer Y."/>
            <person name="Wincker P."/>
        </authorList>
    </citation>
    <scope>NUCLEOTIDE SEQUENCE [LARGE SCALE GENOMIC DNA]</scope>
    <source>
        <strain evidence="2">Ec32 / CCAP1310/4</strain>
    </source>
</reference>
<evidence type="ECO:0000313" key="1">
    <source>
        <dbReference type="EMBL" id="CBJ28275.1"/>
    </source>
</evidence>
<keyword evidence="2" id="KW-1185">Reference proteome</keyword>
<proteinExistence type="predicted"/>
<dbReference type="Proteomes" id="UP000002630">
    <property type="component" value="Linkage Group LG22"/>
</dbReference>
<protein>
    <recommendedName>
        <fullName evidence="3">Thioredoxin domain-containing protein</fullName>
    </recommendedName>
</protein>
<dbReference type="AlphaFoldDB" id="D7G9D5"/>
<dbReference type="OrthoDB" id="9440957at2759"/>
<dbReference type="EMBL" id="FN649747">
    <property type="protein sequence ID" value="CBJ28275.1"/>
    <property type="molecule type" value="Genomic_DNA"/>
</dbReference>
<evidence type="ECO:0008006" key="3">
    <source>
        <dbReference type="Google" id="ProtNLM"/>
    </source>
</evidence>